<name>G0U5J4_TRYVY</name>
<dbReference type="PANTHER" id="PTHR11937">
    <property type="entry name" value="ACTIN"/>
    <property type="match status" value="1"/>
</dbReference>
<dbReference type="SUPFAM" id="SSF53067">
    <property type="entry name" value="Actin-like ATPase domain"/>
    <property type="match status" value="2"/>
</dbReference>
<evidence type="ECO:0000313" key="2">
    <source>
        <dbReference type="EMBL" id="CCC51145.1"/>
    </source>
</evidence>
<dbReference type="Pfam" id="PF00022">
    <property type="entry name" value="Actin"/>
    <property type="match status" value="1"/>
</dbReference>
<evidence type="ECO:0000256" key="1">
    <source>
        <dbReference type="RuleBase" id="RU000487"/>
    </source>
</evidence>
<dbReference type="Gene3D" id="3.30.420.40">
    <property type="match status" value="2"/>
</dbReference>
<dbReference type="InterPro" id="IPR043129">
    <property type="entry name" value="ATPase_NBD"/>
</dbReference>
<accession>G0U5J4</accession>
<proteinExistence type="inferred from homology"/>
<protein>
    <submittedName>
        <fullName evidence="2">Putative actin-like protein</fullName>
    </submittedName>
</protein>
<reference evidence="2" key="1">
    <citation type="journal article" date="2012" name="Proc. Natl. Acad. Sci. U.S.A.">
        <title>Antigenic diversity is generated by distinct evolutionary mechanisms in African trypanosome species.</title>
        <authorList>
            <person name="Jackson A.P."/>
            <person name="Berry A."/>
            <person name="Aslett M."/>
            <person name="Allison H.C."/>
            <person name="Burton P."/>
            <person name="Vavrova-Anderson J."/>
            <person name="Brown R."/>
            <person name="Browne H."/>
            <person name="Corton N."/>
            <person name="Hauser H."/>
            <person name="Gamble J."/>
            <person name="Gilderthorp R."/>
            <person name="Marcello L."/>
            <person name="McQuillan J."/>
            <person name="Otto T.D."/>
            <person name="Quail M.A."/>
            <person name="Sanders M.J."/>
            <person name="van Tonder A."/>
            <person name="Ginger M.L."/>
            <person name="Field M.C."/>
            <person name="Barry J.D."/>
            <person name="Hertz-Fowler C."/>
            <person name="Berriman M."/>
        </authorList>
    </citation>
    <scope>NUCLEOTIDE SEQUENCE</scope>
    <source>
        <strain evidence="2">Y486</strain>
    </source>
</reference>
<dbReference type="InterPro" id="IPR004000">
    <property type="entry name" value="Actin"/>
</dbReference>
<dbReference type="Gene3D" id="3.90.640.10">
    <property type="entry name" value="Actin, Chain A, domain 4"/>
    <property type="match status" value="1"/>
</dbReference>
<dbReference type="VEuPathDB" id="TriTrypDB:TvY486_1001980"/>
<gene>
    <name evidence="2" type="ORF">TVY486_1001980</name>
</gene>
<dbReference type="SMART" id="SM00268">
    <property type="entry name" value="ACTIN"/>
    <property type="match status" value="1"/>
</dbReference>
<organism evidence="2">
    <name type="scientific">Trypanosoma vivax (strain Y486)</name>
    <dbReference type="NCBI Taxonomy" id="1055687"/>
    <lineage>
        <taxon>Eukaryota</taxon>
        <taxon>Discoba</taxon>
        <taxon>Euglenozoa</taxon>
        <taxon>Kinetoplastea</taxon>
        <taxon>Metakinetoplastina</taxon>
        <taxon>Trypanosomatida</taxon>
        <taxon>Trypanosomatidae</taxon>
        <taxon>Trypanosoma</taxon>
        <taxon>Duttonella</taxon>
    </lineage>
</organism>
<dbReference type="EMBL" id="HE573026">
    <property type="protein sequence ID" value="CCC51145.1"/>
    <property type="molecule type" value="Genomic_DNA"/>
</dbReference>
<dbReference type="AlphaFoldDB" id="G0U5J4"/>
<comment type="similarity">
    <text evidence="1">Belongs to the actin family.</text>
</comment>
<sequence>MATNHPVLVIDNGGYSLKAMYIPDPSNTTVHSPRQIAIPNCVGAASYAGRGIIGEQLFTLPHFHGFMVRRPVDRGFIVDAALQSYIWEYLLQYFAVADESEVELMLTVPFAAPQKVSEVLCYLLTQRFKFRSVTFVSATFLALTASASRDWMRGSQNDSQRDHAKTSDGRVGKYCGDNSAACDASEKVGVDGGCGIVVDFGFSATTVVPYIDFLPVKDSTVRVDVGGKLLSNRLKELISFTQVNMQEDGWLVNHIMERCCYVELNPLLSLQEAAKEKRLGCEERRMEQRYYLPTIAPLMPLGYHEEELEDVLSGSGSSIERNSLQHITFRHEAFLIPELLFHPTDVGILQMGVVEAIVRGTCSRGALKTMPTVHKALLRRIIAFGGVGKFPNLRRRLEQDVRKELDTDDSEKDCLGGTNNRTVQELVEMCVMERLCVISKDQKTAQLLHDSELQPLYGAFALLLCPMRKVQMELVNKRSRVDLIPLRRQKMGKRALSSIKAAVQNVL</sequence>